<dbReference type="AlphaFoldDB" id="A0A517PDF1"/>
<dbReference type="Pfam" id="PF03703">
    <property type="entry name" value="bPH_2"/>
    <property type="match status" value="1"/>
</dbReference>
<gene>
    <name evidence="3" type="ORF">CA12_35270</name>
</gene>
<organism evidence="3 4">
    <name type="scientific">Alienimonas californiensis</name>
    <dbReference type="NCBI Taxonomy" id="2527989"/>
    <lineage>
        <taxon>Bacteria</taxon>
        <taxon>Pseudomonadati</taxon>
        <taxon>Planctomycetota</taxon>
        <taxon>Planctomycetia</taxon>
        <taxon>Planctomycetales</taxon>
        <taxon>Planctomycetaceae</taxon>
        <taxon>Alienimonas</taxon>
    </lineage>
</organism>
<reference evidence="3 4" key="1">
    <citation type="submission" date="2019-02" db="EMBL/GenBank/DDBJ databases">
        <title>Deep-cultivation of Planctomycetes and their phenomic and genomic characterization uncovers novel biology.</title>
        <authorList>
            <person name="Wiegand S."/>
            <person name="Jogler M."/>
            <person name="Boedeker C."/>
            <person name="Pinto D."/>
            <person name="Vollmers J."/>
            <person name="Rivas-Marin E."/>
            <person name="Kohn T."/>
            <person name="Peeters S.H."/>
            <person name="Heuer A."/>
            <person name="Rast P."/>
            <person name="Oberbeckmann S."/>
            <person name="Bunk B."/>
            <person name="Jeske O."/>
            <person name="Meyerdierks A."/>
            <person name="Storesund J.E."/>
            <person name="Kallscheuer N."/>
            <person name="Luecker S."/>
            <person name="Lage O.M."/>
            <person name="Pohl T."/>
            <person name="Merkel B.J."/>
            <person name="Hornburger P."/>
            <person name="Mueller R.-W."/>
            <person name="Bruemmer F."/>
            <person name="Labrenz M."/>
            <person name="Spormann A.M."/>
            <person name="Op den Camp H."/>
            <person name="Overmann J."/>
            <person name="Amann R."/>
            <person name="Jetten M.S.M."/>
            <person name="Mascher T."/>
            <person name="Medema M.H."/>
            <person name="Devos D.P."/>
            <person name="Kaster A.-K."/>
            <person name="Ovreas L."/>
            <person name="Rohde M."/>
            <person name="Galperin M.Y."/>
            <person name="Jogler C."/>
        </authorList>
    </citation>
    <scope>NUCLEOTIDE SEQUENCE [LARGE SCALE GENOMIC DNA]</scope>
    <source>
        <strain evidence="3 4">CA12</strain>
    </source>
</reference>
<protein>
    <recommendedName>
        <fullName evidence="2">YdbS-like PH domain-containing protein</fullName>
    </recommendedName>
</protein>
<keyword evidence="1" id="KW-0472">Membrane</keyword>
<keyword evidence="1" id="KW-0812">Transmembrane</keyword>
<evidence type="ECO:0000313" key="4">
    <source>
        <dbReference type="Proteomes" id="UP000318741"/>
    </source>
</evidence>
<evidence type="ECO:0000256" key="1">
    <source>
        <dbReference type="SAM" id="Phobius"/>
    </source>
</evidence>
<accession>A0A517PDF1</accession>
<evidence type="ECO:0000259" key="2">
    <source>
        <dbReference type="Pfam" id="PF03703"/>
    </source>
</evidence>
<proteinExistence type="predicted"/>
<evidence type="ECO:0000313" key="3">
    <source>
        <dbReference type="EMBL" id="QDT17405.1"/>
    </source>
</evidence>
<name>A0A517PDF1_9PLAN</name>
<dbReference type="EMBL" id="CP036265">
    <property type="protein sequence ID" value="QDT17405.1"/>
    <property type="molecule type" value="Genomic_DNA"/>
</dbReference>
<dbReference type="KEGG" id="acaf:CA12_35270"/>
<dbReference type="RefSeq" id="WP_165700835.1">
    <property type="nucleotide sequence ID" value="NZ_CP036265.1"/>
</dbReference>
<dbReference type="Proteomes" id="UP000318741">
    <property type="component" value="Chromosome"/>
</dbReference>
<feature type="domain" description="YdbS-like PH" evidence="2">
    <location>
        <begin position="69"/>
        <end position="140"/>
    </location>
</feature>
<keyword evidence="4" id="KW-1185">Reference proteome</keyword>
<dbReference type="InterPro" id="IPR005182">
    <property type="entry name" value="YdbS-like_PH"/>
</dbReference>
<feature type="transmembrane region" description="Helical" evidence="1">
    <location>
        <begin position="45"/>
        <end position="64"/>
    </location>
</feature>
<keyword evidence="1" id="KW-1133">Transmembrane helix</keyword>
<sequence length="167" mass="17885">MTDAADPPPERDVLTVYPGVAATSVGRLIGRALNCVPLRIGPATLSQWLLGLPLAPLGAAVYFWQKAFGLRYRLTDRRLIVETSLTGRQVDAAELAEVTAAEVTVPSAGRWFRAGDLTLRDRSGARLLTVRSVPHVDNFAARVAEMKGARASVDAAAKQIAARPVRA</sequence>